<dbReference type="AlphaFoldDB" id="U2K5K0"/>
<keyword evidence="3 8" id="KW-0808">Transferase</keyword>
<dbReference type="PANTHER" id="PTHR18895:SF74">
    <property type="entry name" value="MTRF1L RELEASE FACTOR GLUTAMINE METHYLTRANSFERASE"/>
    <property type="match status" value="1"/>
</dbReference>
<sequence>MQAVQQKLAEAGLDSVQFESRILLETVLELPYGAPLPQQPLTGAQQQRLAELTARRCAHEPLQYLCGTWEFFGLEFQVGEGVLIPRQDTETLVEAVLELRKNEPSTCLLDLCSGSGCIPSALSVHLSGVTGAVLELSPEAMGYLRQNLKRHAPQLECIAGDVLHPPAELLHRQFHIITCNPPYLTAADMEQLQPEVAREPETALFGGTDGLDFYRKLTPLWKPALRPAGWLVYEVGAGQAPDVEAILQENGYAQVHTVPDLTGIGRVVLGQR</sequence>
<dbReference type="NCBIfam" id="TIGR00536">
    <property type="entry name" value="hemK_fam"/>
    <property type="match status" value="1"/>
</dbReference>
<organism evidence="8 9">
    <name type="scientific">Ruminococcus callidus ATCC 27760</name>
    <dbReference type="NCBI Taxonomy" id="411473"/>
    <lineage>
        <taxon>Bacteria</taxon>
        <taxon>Bacillati</taxon>
        <taxon>Bacillota</taxon>
        <taxon>Clostridia</taxon>
        <taxon>Eubacteriales</taxon>
        <taxon>Oscillospiraceae</taxon>
        <taxon>Ruminococcus</taxon>
    </lineage>
</organism>
<dbReference type="HOGENOM" id="CLU_018398_3_1_9"/>
<dbReference type="InterPro" id="IPR019874">
    <property type="entry name" value="RF_methyltr_PrmC"/>
</dbReference>
<evidence type="ECO:0000259" key="6">
    <source>
        <dbReference type="Pfam" id="PF05175"/>
    </source>
</evidence>
<evidence type="ECO:0000256" key="5">
    <source>
        <dbReference type="ARBA" id="ARBA00048391"/>
    </source>
</evidence>
<name>U2K5K0_9FIRM</name>
<evidence type="ECO:0000259" key="7">
    <source>
        <dbReference type="Pfam" id="PF17827"/>
    </source>
</evidence>
<reference evidence="8 9" key="1">
    <citation type="submission" date="2013-07" db="EMBL/GenBank/DDBJ databases">
        <authorList>
            <person name="Weinstock G."/>
            <person name="Sodergren E."/>
            <person name="Wylie T."/>
            <person name="Fulton L."/>
            <person name="Fulton R."/>
            <person name="Fronick C."/>
            <person name="O'Laughlin M."/>
            <person name="Godfrey J."/>
            <person name="Miner T."/>
            <person name="Herter B."/>
            <person name="Appelbaum E."/>
            <person name="Cordes M."/>
            <person name="Lek S."/>
            <person name="Wollam A."/>
            <person name="Pepin K.H."/>
            <person name="Palsikar V.B."/>
            <person name="Mitreva M."/>
            <person name="Wilson R.K."/>
        </authorList>
    </citation>
    <scope>NUCLEOTIDE SEQUENCE [LARGE SCALE GENOMIC DNA]</scope>
    <source>
        <strain evidence="8 9">ATCC 27760</strain>
    </source>
</reference>
<dbReference type="eggNOG" id="COG2890">
    <property type="taxonomic scope" value="Bacteria"/>
</dbReference>
<evidence type="ECO:0000256" key="4">
    <source>
        <dbReference type="ARBA" id="ARBA00022691"/>
    </source>
</evidence>
<dbReference type="Proteomes" id="UP000016662">
    <property type="component" value="Unassembled WGS sequence"/>
</dbReference>
<dbReference type="InterPro" id="IPR050320">
    <property type="entry name" value="N5-glutamine_MTase"/>
</dbReference>
<dbReference type="NCBIfam" id="TIGR03534">
    <property type="entry name" value="RF_mod_PrmC"/>
    <property type="match status" value="1"/>
</dbReference>
<dbReference type="Pfam" id="PF17827">
    <property type="entry name" value="PrmC_N"/>
    <property type="match status" value="1"/>
</dbReference>
<evidence type="ECO:0000313" key="8">
    <source>
        <dbReference type="EMBL" id="ERJ87527.1"/>
    </source>
</evidence>
<accession>U2K5K0</accession>
<dbReference type="Gene3D" id="3.40.50.150">
    <property type="entry name" value="Vaccinia Virus protein VP39"/>
    <property type="match status" value="1"/>
</dbReference>
<evidence type="ECO:0000313" key="9">
    <source>
        <dbReference type="Proteomes" id="UP000016662"/>
    </source>
</evidence>
<evidence type="ECO:0000256" key="1">
    <source>
        <dbReference type="ARBA" id="ARBA00012771"/>
    </source>
</evidence>
<comment type="caution">
    <text evidence="8">The sequence shown here is derived from an EMBL/GenBank/DDBJ whole genome shotgun (WGS) entry which is preliminary data.</text>
</comment>
<dbReference type="GO" id="GO:0102559">
    <property type="term" value="F:peptide chain release factor N(5)-glutamine methyltransferase activity"/>
    <property type="evidence" value="ECO:0007669"/>
    <property type="project" value="UniProtKB-EC"/>
</dbReference>
<dbReference type="InterPro" id="IPR040758">
    <property type="entry name" value="PrmC_N"/>
</dbReference>
<dbReference type="InterPro" id="IPR004556">
    <property type="entry name" value="HemK-like"/>
</dbReference>
<gene>
    <name evidence="8" type="ORF">RUMCAL_03298</name>
</gene>
<feature type="domain" description="Methyltransferase small" evidence="6">
    <location>
        <begin position="100"/>
        <end position="188"/>
    </location>
</feature>
<protein>
    <recommendedName>
        <fullName evidence="1">peptide chain release factor N(5)-glutamine methyltransferase</fullName>
        <ecNumber evidence="1">2.1.1.297</ecNumber>
    </recommendedName>
</protein>
<keyword evidence="9" id="KW-1185">Reference proteome</keyword>
<feature type="domain" description="Release factor glutamine methyltransferase N-terminal" evidence="7">
    <location>
        <begin position="3"/>
        <end position="67"/>
    </location>
</feature>
<dbReference type="Pfam" id="PF05175">
    <property type="entry name" value="MTS"/>
    <property type="match status" value="1"/>
</dbReference>
<dbReference type="STRING" id="411473.RUMCAL_03298"/>
<dbReference type="InterPro" id="IPR007848">
    <property type="entry name" value="Small_mtfrase_dom"/>
</dbReference>
<dbReference type="GO" id="GO:0032259">
    <property type="term" value="P:methylation"/>
    <property type="evidence" value="ECO:0007669"/>
    <property type="project" value="UniProtKB-KW"/>
</dbReference>
<dbReference type="EMBL" id="AWVF01000440">
    <property type="protein sequence ID" value="ERJ87527.1"/>
    <property type="molecule type" value="Genomic_DNA"/>
</dbReference>
<keyword evidence="2 8" id="KW-0489">Methyltransferase</keyword>
<dbReference type="SUPFAM" id="SSF53335">
    <property type="entry name" value="S-adenosyl-L-methionine-dependent methyltransferases"/>
    <property type="match status" value="1"/>
</dbReference>
<dbReference type="CDD" id="cd02440">
    <property type="entry name" value="AdoMet_MTases"/>
    <property type="match status" value="1"/>
</dbReference>
<comment type="catalytic activity">
    <reaction evidence="5">
        <text>L-glutaminyl-[peptide chain release factor] + S-adenosyl-L-methionine = N(5)-methyl-L-glutaminyl-[peptide chain release factor] + S-adenosyl-L-homocysteine + H(+)</text>
        <dbReference type="Rhea" id="RHEA:42896"/>
        <dbReference type="Rhea" id="RHEA-COMP:10271"/>
        <dbReference type="Rhea" id="RHEA-COMP:10272"/>
        <dbReference type="ChEBI" id="CHEBI:15378"/>
        <dbReference type="ChEBI" id="CHEBI:30011"/>
        <dbReference type="ChEBI" id="CHEBI:57856"/>
        <dbReference type="ChEBI" id="CHEBI:59789"/>
        <dbReference type="ChEBI" id="CHEBI:61891"/>
        <dbReference type="EC" id="2.1.1.297"/>
    </reaction>
</comment>
<evidence type="ECO:0000256" key="2">
    <source>
        <dbReference type="ARBA" id="ARBA00022603"/>
    </source>
</evidence>
<proteinExistence type="predicted"/>
<dbReference type="Gene3D" id="1.10.8.10">
    <property type="entry name" value="DNA helicase RuvA subunit, C-terminal domain"/>
    <property type="match status" value="1"/>
</dbReference>
<dbReference type="InterPro" id="IPR029063">
    <property type="entry name" value="SAM-dependent_MTases_sf"/>
</dbReference>
<keyword evidence="4" id="KW-0949">S-adenosyl-L-methionine</keyword>
<dbReference type="PANTHER" id="PTHR18895">
    <property type="entry name" value="HEMK METHYLTRANSFERASE"/>
    <property type="match status" value="1"/>
</dbReference>
<dbReference type="PATRIC" id="fig|411473.3.peg.2764"/>
<dbReference type="EC" id="2.1.1.297" evidence="1"/>
<evidence type="ECO:0000256" key="3">
    <source>
        <dbReference type="ARBA" id="ARBA00022679"/>
    </source>
</evidence>